<evidence type="ECO:0000256" key="1">
    <source>
        <dbReference type="ARBA" id="ARBA00000705"/>
    </source>
</evidence>
<sequence>MSFVDEMKRKAKMYANRLVLPEGTEERTLKAARSIVDEKLVSELFLIGSDDAVSAAASKAGVKLDGIKIIDPKKSEWLDSFAENYYEKRKAKGMTLEQAKIEMSAELGFAAMMLVQDKADAMVAGALNTTADVLRAGLKVIGTLPGMKTASSCFLMDTKNPNLGANGVFIFSDCAVIPTPSSEQLADIACSAAISCRTFAGTEPIVAMLSFSTKGSGGDKDENILRVREAVKILQERKPDFVFDGEIQLDCAIVPSVMQKKAADSPVKGQANTLIFPDLGAGNIGYKLVQRIAGAEALGPFLQGFAKPISDLSRGCSVDDIITTSAVTLVQAGRK</sequence>
<comment type="pathway">
    <text evidence="2">Metabolic intermediate biosynthesis; acetyl-CoA biosynthesis; acetyl-CoA from acetate: step 2/2.</text>
</comment>
<dbReference type="InterPro" id="IPR042113">
    <property type="entry name" value="P_AcTrfase_dom1"/>
</dbReference>
<dbReference type="Gene3D" id="3.40.50.10950">
    <property type="match status" value="1"/>
</dbReference>
<dbReference type="PATRIC" id="fig|999432.5.peg.1530"/>
<keyword evidence="7" id="KW-0012">Acyltransferase</keyword>
<evidence type="ECO:0000256" key="7">
    <source>
        <dbReference type="ARBA" id="ARBA00023315"/>
    </source>
</evidence>
<evidence type="ECO:0000256" key="5">
    <source>
        <dbReference type="ARBA" id="ARBA00021528"/>
    </source>
</evidence>
<dbReference type="GO" id="GO:0008959">
    <property type="term" value="F:phosphate acetyltransferase activity"/>
    <property type="evidence" value="ECO:0007669"/>
    <property type="project" value="UniProtKB-EC"/>
</dbReference>
<dbReference type="InterPro" id="IPR012147">
    <property type="entry name" value="P_Ac_Bu_trans"/>
</dbReference>
<dbReference type="SUPFAM" id="SSF53659">
    <property type="entry name" value="Isocitrate/Isopropylmalate dehydrogenase-like"/>
    <property type="match status" value="1"/>
</dbReference>
<feature type="domain" description="Phosphate acetyl/butaryl transferase" evidence="9">
    <location>
        <begin position="3"/>
        <end position="328"/>
    </location>
</feature>
<reference evidence="10" key="1">
    <citation type="submission" date="2012-01" db="EMBL/GenBank/DDBJ databases">
        <title>The Genome Sequence of Treponema denticola H-22.</title>
        <authorList>
            <consortium name="The Broad Institute Genome Sequencing Platform"/>
            <person name="Earl A."/>
            <person name="Ward D."/>
            <person name="Feldgarden M."/>
            <person name="Gevers D."/>
            <person name="Blanton J.M."/>
            <person name="Fenno C.J."/>
            <person name="Baranova O.V."/>
            <person name="Mathney J."/>
            <person name="Dewhirst F.E."/>
            <person name="Izard J."/>
            <person name="Young S.K."/>
            <person name="Zeng Q."/>
            <person name="Gargeya S."/>
            <person name="Fitzgerald M."/>
            <person name="Haas B."/>
            <person name="Abouelleil A."/>
            <person name="Alvarado L."/>
            <person name="Arachchi H.M."/>
            <person name="Berlin A."/>
            <person name="Chapman S.B."/>
            <person name="Gearin G."/>
            <person name="Goldberg J."/>
            <person name="Griggs A."/>
            <person name="Gujja S."/>
            <person name="Hansen M."/>
            <person name="Heiman D."/>
            <person name="Howarth C."/>
            <person name="Larimer J."/>
            <person name="Lui A."/>
            <person name="MacDonald P.J.P."/>
            <person name="McCowen C."/>
            <person name="Montmayeur A."/>
            <person name="Murphy C."/>
            <person name="Neiman D."/>
            <person name="Pearson M."/>
            <person name="Priest M."/>
            <person name="Roberts A."/>
            <person name="Saif S."/>
            <person name="Shea T."/>
            <person name="Sisk P."/>
            <person name="Stolte C."/>
            <person name="Sykes S."/>
            <person name="Wortman J."/>
            <person name="Nusbaum C."/>
            <person name="Birren B."/>
        </authorList>
    </citation>
    <scope>NUCLEOTIDE SEQUENCE [LARGE SCALE GENOMIC DNA]</scope>
    <source>
        <strain evidence="10">H-22</strain>
    </source>
</reference>
<evidence type="ECO:0000256" key="6">
    <source>
        <dbReference type="ARBA" id="ARBA00022679"/>
    </source>
</evidence>
<dbReference type="RefSeq" id="WP_002684586.1">
    <property type="nucleotide sequence ID" value="NZ_CM001795.1"/>
</dbReference>
<dbReference type="PANTHER" id="PTHR43356">
    <property type="entry name" value="PHOSPHATE ACETYLTRANSFERASE"/>
    <property type="match status" value="1"/>
</dbReference>
<evidence type="ECO:0000313" key="10">
    <source>
        <dbReference type="EMBL" id="EMB33114.1"/>
    </source>
</evidence>
<organism evidence="10">
    <name type="scientific">Treponema denticola H-22</name>
    <dbReference type="NCBI Taxonomy" id="999432"/>
    <lineage>
        <taxon>Bacteria</taxon>
        <taxon>Pseudomonadati</taxon>
        <taxon>Spirochaetota</taxon>
        <taxon>Spirochaetia</taxon>
        <taxon>Spirochaetales</taxon>
        <taxon>Treponemataceae</taxon>
        <taxon>Treponema</taxon>
    </lineage>
</organism>
<dbReference type="PANTHER" id="PTHR43356:SF3">
    <property type="entry name" value="PHOSPHATE ACETYLTRANSFERASE"/>
    <property type="match status" value="1"/>
</dbReference>
<evidence type="ECO:0000256" key="2">
    <source>
        <dbReference type="ARBA" id="ARBA00004989"/>
    </source>
</evidence>
<dbReference type="NCBIfam" id="TIGR00651">
    <property type="entry name" value="pta"/>
    <property type="match status" value="1"/>
</dbReference>
<comment type="catalytic activity">
    <reaction evidence="1">
        <text>acetyl-CoA + phosphate = acetyl phosphate + CoA</text>
        <dbReference type="Rhea" id="RHEA:19521"/>
        <dbReference type="ChEBI" id="CHEBI:22191"/>
        <dbReference type="ChEBI" id="CHEBI:43474"/>
        <dbReference type="ChEBI" id="CHEBI:57287"/>
        <dbReference type="ChEBI" id="CHEBI:57288"/>
        <dbReference type="EC" id="2.3.1.8"/>
    </reaction>
</comment>
<dbReference type="InterPro" id="IPR050500">
    <property type="entry name" value="Phos_Acetyltrans/Butyryltrans"/>
</dbReference>
<dbReference type="HOGENOM" id="CLU_019723_0_1_12"/>
<gene>
    <name evidence="10" type="ORF">HMPREF9726_01475</name>
</gene>
<dbReference type="PIRSF" id="PIRSF000428">
    <property type="entry name" value="P_Ac_trans"/>
    <property type="match status" value="1"/>
</dbReference>
<dbReference type="Pfam" id="PF01515">
    <property type="entry name" value="PTA_PTB"/>
    <property type="match status" value="1"/>
</dbReference>
<dbReference type="InterPro" id="IPR004614">
    <property type="entry name" value="P_AcTrfase"/>
</dbReference>
<dbReference type="InterPro" id="IPR042112">
    <property type="entry name" value="P_AcTrfase_dom2"/>
</dbReference>
<dbReference type="AlphaFoldDB" id="A0A0E2EGL8"/>
<dbReference type="EC" id="2.3.1.8" evidence="4"/>
<keyword evidence="6 10" id="KW-0808">Transferase</keyword>
<protein>
    <recommendedName>
        <fullName evidence="5">Phosphate acetyltransferase</fullName>
        <ecNumber evidence="4">2.3.1.8</ecNumber>
    </recommendedName>
    <alternativeName>
        <fullName evidence="8">Phosphotransacetylase</fullName>
    </alternativeName>
</protein>
<dbReference type="Gene3D" id="3.40.50.10750">
    <property type="entry name" value="Isocitrate/Isopropylmalate dehydrogenase-like"/>
    <property type="match status" value="1"/>
</dbReference>
<evidence type="ECO:0000256" key="4">
    <source>
        <dbReference type="ARBA" id="ARBA00012707"/>
    </source>
</evidence>
<accession>A0A0E2EGL8</accession>
<evidence type="ECO:0000259" key="9">
    <source>
        <dbReference type="Pfam" id="PF01515"/>
    </source>
</evidence>
<evidence type="ECO:0000256" key="3">
    <source>
        <dbReference type="ARBA" id="ARBA00005656"/>
    </source>
</evidence>
<comment type="similarity">
    <text evidence="3">Belongs to the phosphate acetyltransferase and butyryltransferase family.</text>
</comment>
<dbReference type="InterPro" id="IPR002505">
    <property type="entry name" value="PTA_PTB"/>
</dbReference>
<dbReference type="EMBL" id="AGDV01000012">
    <property type="protein sequence ID" value="EMB33114.1"/>
    <property type="molecule type" value="Genomic_DNA"/>
</dbReference>
<proteinExistence type="inferred from homology"/>
<evidence type="ECO:0000256" key="8">
    <source>
        <dbReference type="ARBA" id="ARBA00031108"/>
    </source>
</evidence>
<dbReference type="NCBIfam" id="NF007233">
    <property type="entry name" value="PRK09653.1"/>
    <property type="match status" value="1"/>
</dbReference>
<comment type="caution">
    <text evidence="10">The sequence shown here is derived from an EMBL/GenBank/DDBJ whole genome shotgun (WGS) entry which is preliminary data.</text>
</comment>
<dbReference type="Proteomes" id="UP000011705">
    <property type="component" value="Chromosome"/>
</dbReference>
<name>A0A0E2EGL8_TREDN</name>